<keyword evidence="4" id="KW-1185">Reference proteome</keyword>
<accession>A0A835TMC8</accession>
<evidence type="ECO:0000313" key="3">
    <source>
        <dbReference type="EMBL" id="KAG2443314.1"/>
    </source>
</evidence>
<evidence type="ECO:0000256" key="1">
    <source>
        <dbReference type="ARBA" id="ARBA00004430"/>
    </source>
</evidence>
<feature type="compositionally biased region" description="Gly residues" evidence="2">
    <location>
        <begin position="678"/>
        <end position="694"/>
    </location>
</feature>
<evidence type="ECO:0000256" key="2">
    <source>
        <dbReference type="SAM" id="MobiDB-lite"/>
    </source>
</evidence>
<dbReference type="Gene3D" id="3.80.10.10">
    <property type="entry name" value="Ribonuclease Inhibitor"/>
    <property type="match status" value="1"/>
</dbReference>
<comment type="subcellular location">
    <subcellularLocation>
        <location evidence="1">Cytoplasm</location>
        <location evidence="1">Cytoskeleton</location>
        <location evidence="1">Cilium axoneme</location>
    </subcellularLocation>
</comment>
<feature type="compositionally biased region" description="Low complexity" evidence="2">
    <location>
        <begin position="663"/>
        <end position="677"/>
    </location>
</feature>
<feature type="region of interest" description="Disordered" evidence="2">
    <location>
        <begin position="640"/>
        <end position="694"/>
    </location>
</feature>
<feature type="compositionally biased region" description="Basic and acidic residues" evidence="2">
    <location>
        <begin position="778"/>
        <end position="790"/>
    </location>
</feature>
<dbReference type="GO" id="GO:0005930">
    <property type="term" value="C:axoneme"/>
    <property type="evidence" value="ECO:0007669"/>
    <property type="project" value="UniProtKB-SubCell"/>
</dbReference>
<name>A0A835TMC8_9CHLO</name>
<feature type="compositionally biased region" description="Gly residues" evidence="2">
    <location>
        <begin position="760"/>
        <end position="777"/>
    </location>
</feature>
<dbReference type="EMBL" id="JAEHOD010000031">
    <property type="protein sequence ID" value="KAG2443314.1"/>
    <property type="molecule type" value="Genomic_DNA"/>
</dbReference>
<protein>
    <submittedName>
        <fullName evidence="3">Uncharacterized protein</fullName>
    </submittedName>
</protein>
<reference evidence="3" key="1">
    <citation type="journal article" date="2020" name="bioRxiv">
        <title>Comparative genomics of Chlamydomonas.</title>
        <authorList>
            <person name="Craig R.J."/>
            <person name="Hasan A.R."/>
            <person name="Ness R.W."/>
            <person name="Keightley P.D."/>
        </authorList>
    </citation>
    <scope>NUCLEOTIDE SEQUENCE</scope>
    <source>
        <strain evidence="3">CCAP 11/173</strain>
    </source>
</reference>
<proteinExistence type="predicted"/>
<feature type="region of interest" description="Disordered" evidence="2">
    <location>
        <begin position="744"/>
        <end position="790"/>
    </location>
</feature>
<sequence length="822" mass="86754">MSEITLPDLLRTLPLEQRAHILGDTFAGKAAPCQLVSRELRELFDGAVTNVQVRLTDELATGWRFPQSGTSIATYTPGLARFPNCSHLDIRLGSLACSRHVSLLVLGGRPQAKQRVTRLRITAGNFLGIGQRVDVLQVLEALVPHLPRLEDLRLWAEDTPDAASSPQLRHASIFSTLATWLPHLRCLKLPVAAEPTGIRLLADGCPRLQDLQLTACRGVQLQLSQESLEALARMQSLESLELGYAALTGRERCLPSLLSRHRPPNLRNLRLGRYGVGCTVEYAPGLAAAGAAAAGAAAGVAGAAGAGAGLGRDARAGAGACGGAGAVRGPGQQQAAGGWGIRSVQAQCTEGEPRGLWGRLARVLVAAAHTLRQASIPELEVADFMDASAWRPKDIADPEAALPRFARLFERVNAYKLEWVHPYSEPAHVASLVWWLGLPECLELHHGMWWGPCCGPVGTENSDGDGGDPDGGDGCASAAATGTQTAAAGGHQQGYGGSRGASRPAAMRSERRLRLRLETATPLDVLWEAAERLWAEKEQQQEISGAAALDAPTGPALHMVLVRGLTPGRRDHGWMSRALRQCLQAYDHHQQQRLPAFQHLLRDCDESSLQAPAAGLLYLTCKSRADAERLAALMMATGQQPAAGGADGGDDRGGGGGSGGGVEVTEAAAAAAAADGGAESGDGGGRLGGGRRGAAGGGVVPQVMVAQQVMYPSGPCEDMHGNVALHRHVFQVLMELWSQSQQQQQQQQQQKQQKQQQQAGAGGGDAVGGGGRAGGGGRVRDGAEGHGTRLSTEARARLERLLTLDAKVARLWEWYIPNCHVD</sequence>
<dbReference type="SUPFAM" id="SSF52047">
    <property type="entry name" value="RNI-like"/>
    <property type="match status" value="1"/>
</dbReference>
<dbReference type="Proteomes" id="UP000613740">
    <property type="component" value="Unassembled WGS sequence"/>
</dbReference>
<dbReference type="AlphaFoldDB" id="A0A835TMC8"/>
<comment type="caution">
    <text evidence="3">The sequence shown here is derived from an EMBL/GenBank/DDBJ whole genome shotgun (WGS) entry which is preliminary data.</text>
</comment>
<gene>
    <name evidence="3" type="ORF">HYH02_009381</name>
</gene>
<dbReference type="InterPro" id="IPR032675">
    <property type="entry name" value="LRR_dom_sf"/>
</dbReference>
<dbReference type="OrthoDB" id="27842at2759"/>
<organism evidence="3 4">
    <name type="scientific">Chlamydomonas schloesseri</name>
    <dbReference type="NCBI Taxonomy" id="2026947"/>
    <lineage>
        <taxon>Eukaryota</taxon>
        <taxon>Viridiplantae</taxon>
        <taxon>Chlorophyta</taxon>
        <taxon>core chlorophytes</taxon>
        <taxon>Chlorophyceae</taxon>
        <taxon>CS clade</taxon>
        <taxon>Chlamydomonadales</taxon>
        <taxon>Chlamydomonadaceae</taxon>
        <taxon>Chlamydomonas</taxon>
    </lineage>
</organism>
<feature type="region of interest" description="Disordered" evidence="2">
    <location>
        <begin position="486"/>
        <end position="507"/>
    </location>
</feature>
<feature type="compositionally biased region" description="Low complexity" evidence="2">
    <location>
        <begin position="744"/>
        <end position="759"/>
    </location>
</feature>
<evidence type="ECO:0000313" key="4">
    <source>
        <dbReference type="Proteomes" id="UP000613740"/>
    </source>
</evidence>